<feature type="domain" description="PCI" evidence="2">
    <location>
        <begin position="1"/>
        <end position="160"/>
    </location>
</feature>
<keyword evidence="4" id="KW-1185">Reference proteome</keyword>
<sequence length="279" mass="31511">MEIEEGQAQVIQHFVNKASTLEATSSLANLIVEATSHPSLFAFSEILSLPNLLQLQGTEDSAYIDLLRLFAYGTWSDYKGNSALLPKLLPDQILKLKQLTVLTLSETKKVLSYNKLQEELEVSNVRELEDFLINDCMYTGIVKGKLNQLGRCFEVQFAAGRDLMHGQLGSVIDTLGNWLATSDTMLSLTEEKIDRASKMCQLNMDGQQELQGRIDEAKKNIHHKKSQNKQGLCFMEYGDGFDFLGRPMEHENDPMRSKRQSILKWCSILHAFSFISGKQ</sequence>
<dbReference type="InterPro" id="IPR000717">
    <property type="entry name" value="PCI_dom"/>
</dbReference>
<evidence type="ECO:0000256" key="1">
    <source>
        <dbReference type="ARBA" id="ARBA00008482"/>
    </source>
</evidence>
<reference evidence="3 4" key="1">
    <citation type="submission" date="2020-10" db="EMBL/GenBank/DDBJ databases">
        <title>Plant Genome Project.</title>
        <authorList>
            <person name="Zhang R.-G."/>
        </authorList>
    </citation>
    <scope>NUCLEOTIDE SEQUENCE [LARGE SCALE GENOMIC DNA]</scope>
    <source>
        <strain evidence="3">FAFU-HL-1</strain>
        <tissue evidence="3">Leaf</tissue>
    </source>
</reference>
<evidence type="ECO:0000313" key="3">
    <source>
        <dbReference type="EMBL" id="KAF9685436.1"/>
    </source>
</evidence>
<dbReference type="InterPro" id="IPR045237">
    <property type="entry name" value="COPS7/eIF3m"/>
</dbReference>
<dbReference type="EMBL" id="JADGMS010000003">
    <property type="protein sequence ID" value="KAF9685436.1"/>
    <property type="molecule type" value="Genomic_DNA"/>
</dbReference>
<dbReference type="OrthoDB" id="10265275at2759"/>
<protein>
    <recommendedName>
        <fullName evidence="2">PCI domain-containing protein</fullName>
    </recommendedName>
</protein>
<dbReference type="Pfam" id="PF01399">
    <property type="entry name" value="PCI"/>
    <property type="match status" value="1"/>
</dbReference>
<dbReference type="SMART" id="SM00088">
    <property type="entry name" value="PINT"/>
    <property type="match status" value="1"/>
</dbReference>
<dbReference type="AlphaFoldDB" id="A0A835KGC7"/>
<comment type="caution">
    <text evidence="3">The sequence shown here is derived from an EMBL/GenBank/DDBJ whole genome shotgun (WGS) entry which is preliminary data.</text>
</comment>
<proteinExistence type="inferred from homology"/>
<dbReference type="GO" id="GO:0008180">
    <property type="term" value="C:COP9 signalosome"/>
    <property type="evidence" value="ECO:0007669"/>
    <property type="project" value="TreeGrafter"/>
</dbReference>
<dbReference type="PANTHER" id="PTHR15350:SF17">
    <property type="entry name" value="COMPLEX SUBUNIT 7A, PUTATIVE-RELATED"/>
    <property type="match status" value="1"/>
</dbReference>
<organism evidence="3 4">
    <name type="scientific">Salix dunnii</name>
    <dbReference type="NCBI Taxonomy" id="1413687"/>
    <lineage>
        <taxon>Eukaryota</taxon>
        <taxon>Viridiplantae</taxon>
        <taxon>Streptophyta</taxon>
        <taxon>Embryophyta</taxon>
        <taxon>Tracheophyta</taxon>
        <taxon>Spermatophyta</taxon>
        <taxon>Magnoliopsida</taxon>
        <taxon>eudicotyledons</taxon>
        <taxon>Gunneridae</taxon>
        <taxon>Pentapetalae</taxon>
        <taxon>rosids</taxon>
        <taxon>fabids</taxon>
        <taxon>Malpighiales</taxon>
        <taxon>Salicaceae</taxon>
        <taxon>Saliceae</taxon>
        <taxon>Salix</taxon>
    </lineage>
</organism>
<evidence type="ECO:0000313" key="4">
    <source>
        <dbReference type="Proteomes" id="UP000657918"/>
    </source>
</evidence>
<dbReference type="PANTHER" id="PTHR15350">
    <property type="entry name" value="COP9 SIGNALOSOME COMPLEX SUBUNIT 7/DENDRITIC CELL PROTEIN GA17"/>
    <property type="match status" value="1"/>
</dbReference>
<gene>
    <name evidence="3" type="ORF">SADUNF_Sadunf03G0054400</name>
</gene>
<dbReference type="Proteomes" id="UP000657918">
    <property type="component" value="Unassembled WGS sequence"/>
</dbReference>
<name>A0A835KGC7_9ROSI</name>
<evidence type="ECO:0000259" key="2">
    <source>
        <dbReference type="PROSITE" id="PS50250"/>
    </source>
</evidence>
<dbReference type="PROSITE" id="PS50250">
    <property type="entry name" value="PCI"/>
    <property type="match status" value="1"/>
</dbReference>
<accession>A0A835KGC7</accession>
<comment type="similarity">
    <text evidence="1">Belongs to the CSN7/EIF3M family. CSN7 subfamily.</text>
</comment>